<dbReference type="Proteomes" id="UP000681722">
    <property type="component" value="Unassembled WGS sequence"/>
</dbReference>
<comment type="caution">
    <text evidence="1">The sequence shown here is derived from an EMBL/GenBank/DDBJ whole genome shotgun (WGS) entry which is preliminary data.</text>
</comment>
<accession>A0A8S2T617</accession>
<dbReference type="EMBL" id="CAJOBC010078937">
    <property type="protein sequence ID" value="CAF4268060.1"/>
    <property type="molecule type" value="Genomic_DNA"/>
</dbReference>
<evidence type="ECO:0000313" key="1">
    <source>
        <dbReference type="EMBL" id="CAF4268060.1"/>
    </source>
</evidence>
<sequence>SCTISPSSSELSSCSIASQGARIVSSSSSGAPAQYVLQTTNSGNNESQGSGRVIIATAHTAPSQSLISTTTIKTQNTNGQGTSTICSGK</sequence>
<feature type="non-terminal residue" evidence="1">
    <location>
        <position position="1"/>
    </location>
</feature>
<organism evidence="1 2">
    <name type="scientific">Didymodactylos carnosus</name>
    <dbReference type="NCBI Taxonomy" id="1234261"/>
    <lineage>
        <taxon>Eukaryota</taxon>
        <taxon>Metazoa</taxon>
        <taxon>Spiralia</taxon>
        <taxon>Gnathifera</taxon>
        <taxon>Rotifera</taxon>
        <taxon>Eurotatoria</taxon>
        <taxon>Bdelloidea</taxon>
        <taxon>Philodinida</taxon>
        <taxon>Philodinidae</taxon>
        <taxon>Didymodactylos</taxon>
    </lineage>
</organism>
<evidence type="ECO:0000313" key="2">
    <source>
        <dbReference type="Proteomes" id="UP000681722"/>
    </source>
</evidence>
<gene>
    <name evidence="1" type="ORF">SRO942_LOCUS32800</name>
</gene>
<protein>
    <submittedName>
        <fullName evidence="1">Uncharacterized protein</fullName>
    </submittedName>
</protein>
<reference evidence="1" key="1">
    <citation type="submission" date="2021-02" db="EMBL/GenBank/DDBJ databases">
        <authorList>
            <person name="Nowell W R."/>
        </authorList>
    </citation>
    <scope>NUCLEOTIDE SEQUENCE</scope>
</reference>
<name>A0A8S2T617_9BILA</name>
<proteinExistence type="predicted"/>
<dbReference type="AlphaFoldDB" id="A0A8S2T617"/>